<gene>
    <name evidence="3" type="ORF">MCOR_51475</name>
</gene>
<dbReference type="EMBL" id="CACVKT020008985">
    <property type="protein sequence ID" value="CAC5419088.1"/>
    <property type="molecule type" value="Genomic_DNA"/>
</dbReference>
<feature type="domain" description="SWIM-type" evidence="2">
    <location>
        <begin position="162"/>
        <end position="197"/>
    </location>
</feature>
<protein>
    <recommendedName>
        <fullName evidence="2">SWIM-type domain-containing protein</fullName>
    </recommendedName>
</protein>
<dbReference type="InterPro" id="IPR019080">
    <property type="entry name" value="YqaJ_viral_recombinase"/>
</dbReference>
<evidence type="ECO:0000313" key="4">
    <source>
        <dbReference type="Proteomes" id="UP000507470"/>
    </source>
</evidence>
<accession>A0A6J8EFG3</accession>
<dbReference type="PANTHER" id="PTHR47526">
    <property type="entry name" value="ATP-DEPENDENT DNA HELICASE"/>
    <property type="match status" value="1"/>
</dbReference>
<dbReference type="PANTHER" id="PTHR47526:SF3">
    <property type="entry name" value="PHD-TYPE DOMAIN-CONTAINING PROTEIN"/>
    <property type="match status" value="1"/>
</dbReference>
<dbReference type="Gene3D" id="3.90.320.10">
    <property type="match status" value="1"/>
</dbReference>
<keyword evidence="1" id="KW-0863">Zinc-finger</keyword>
<dbReference type="PROSITE" id="PS50966">
    <property type="entry name" value="ZF_SWIM"/>
    <property type="match status" value="1"/>
</dbReference>
<organism evidence="3 4">
    <name type="scientific">Mytilus coruscus</name>
    <name type="common">Sea mussel</name>
    <dbReference type="NCBI Taxonomy" id="42192"/>
    <lineage>
        <taxon>Eukaryota</taxon>
        <taxon>Metazoa</taxon>
        <taxon>Spiralia</taxon>
        <taxon>Lophotrochozoa</taxon>
        <taxon>Mollusca</taxon>
        <taxon>Bivalvia</taxon>
        <taxon>Autobranchia</taxon>
        <taxon>Pteriomorphia</taxon>
        <taxon>Mytilida</taxon>
        <taxon>Mytiloidea</taxon>
        <taxon>Mytilidae</taxon>
        <taxon>Mytilinae</taxon>
        <taxon>Mytilus</taxon>
    </lineage>
</organism>
<reference evidence="3 4" key="1">
    <citation type="submission" date="2020-06" db="EMBL/GenBank/DDBJ databases">
        <authorList>
            <person name="Li R."/>
            <person name="Bekaert M."/>
        </authorList>
    </citation>
    <scope>NUCLEOTIDE SEQUENCE [LARGE SCALE GENOMIC DNA]</scope>
    <source>
        <strain evidence="4">wild</strain>
    </source>
</reference>
<keyword evidence="1" id="KW-0862">Zinc</keyword>
<dbReference type="AlphaFoldDB" id="A0A6J8EFG3"/>
<dbReference type="InterPro" id="IPR011604">
    <property type="entry name" value="PDDEXK-like_dom_sf"/>
</dbReference>
<proteinExistence type="predicted"/>
<dbReference type="GO" id="GO:0006281">
    <property type="term" value="P:DNA repair"/>
    <property type="evidence" value="ECO:0007669"/>
    <property type="project" value="UniProtKB-ARBA"/>
</dbReference>
<dbReference type="SUPFAM" id="SSF52980">
    <property type="entry name" value="Restriction endonuclease-like"/>
    <property type="match status" value="1"/>
</dbReference>
<dbReference type="GO" id="GO:0008270">
    <property type="term" value="F:zinc ion binding"/>
    <property type="evidence" value="ECO:0007669"/>
    <property type="project" value="UniProtKB-KW"/>
</dbReference>
<dbReference type="Pfam" id="PF09588">
    <property type="entry name" value="YqaJ"/>
    <property type="match status" value="1"/>
</dbReference>
<name>A0A6J8EFG3_MYTCO</name>
<dbReference type="Proteomes" id="UP000507470">
    <property type="component" value="Unassembled WGS sequence"/>
</dbReference>
<dbReference type="InterPro" id="IPR007527">
    <property type="entry name" value="Znf_SWIM"/>
</dbReference>
<keyword evidence="1" id="KW-0479">Metal-binding</keyword>
<evidence type="ECO:0000313" key="3">
    <source>
        <dbReference type="EMBL" id="CAC5419088.1"/>
    </source>
</evidence>
<sequence length="548" mass="62429">MSFKFQNVNDLKGFLQKRGVTCYFYRKDHLVKLCDLALELQLPVLNEENDVEPDITISSLTRRTLVIGGKEVIAPEVSDIVWSPDLRFIPNIEIGDILVYMLYYCGWSSDKLKSYKRDNGYQLFQANHIDSVKISSIFDGNCFYVGDTCIPETRQKDAPYDVWILVRSSGEIVSGGCSCVAGNGACKHCIALLFSIESFSERHKDRFTQACTDVECIWDKPKKKSEPMEVDEIEVRRDTSTKLKRTPMTKNYKPASTIEHRGIEKDLYKLFSGTDSLVLQVLDPPSDASEDEAEAEIPSLPDALSSCSLSAGKSLASYLQTVYSDDIISKIEEITREQSDNNAWFEHRKGMITASLFHSVCHFRFTDKPTNYILRKVLGQEKMLSCPSINFGKRNEPVARQLYIEMYRTKHQNVQIDNCGLYVCKDFPFMGASSDGVVSCSCCGKGVLEIKCSFMHQNVKPIDACLDSHYHVYTDENNCLRLTESSSWHTQIQGQMGICKKQWCDFVFYTKKGIAVDRIVFDKNLYKDIIVKCEQFFHKYVVQAIQSD</sequence>
<dbReference type="OrthoDB" id="6081075at2759"/>
<dbReference type="InterPro" id="IPR011335">
    <property type="entry name" value="Restrct_endonuc-II-like"/>
</dbReference>
<dbReference type="CDD" id="cd22343">
    <property type="entry name" value="PDDEXK_lambda_exonuclease-like"/>
    <property type="match status" value="1"/>
</dbReference>
<evidence type="ECO:0000259" key="2">
    <source>
        <dbReference type="PROSITE" id="PS50966"/>
    </source>
</evidence>
<evidence type="ECO:0000256" key="1">
    <source>
        <dbReference type="PROSITE-ProRule" id="PRU00325"/>
    </source>
</evidence>
<keyword evidence="4" id="KW-1185">Reference proteome</keyword>